<name>A0A1G9C617_9BACI</name>
<dbReference type="AlphaFoldDB" id="A0A1G9C617"/>
<evidence type="ECO:0000256" key="1">
    <source>
        <dbReference type="SAM" id="Phobius"/>
    </source>
</evidence>
<feature type="transmembrane region" description="Helical" evidence="1">
    <location>
        <begin position="6"/>
        <end position="28"/>
    </location>
</feature>
<keyword evidence="1" id="KW-0472">Membrane</keyword>
<gene>
    <name evidence="2" type="ORF">SAMN05216243_3266</name>
</gene>
<proteinExistence type="predicted"/>
<keyword evidence="1" id="KW-1133">Transmembrane helix</keyword>
<accession>A0A1G9C617</accession>
<dbReference type="STRING" id="407036.SAMN05216243_3266"/>
<evidence type="ECO:0000313" key="3">
    <source>
        <dbReference type="Proteomes" id="UP000198694"/>
    </source>
</evidence>
<dbReference type="Proteomes" id="UP000198694">
    <property type="component" value="Unassembled WGS sequence"/>
</dbReference>
<dbReference type="EMBL" id="FNFL01000007">
    <property type="protein sequence ID" value="SDK47081.1"/>
    <property type="molecule type" value="Genomic_DNA"/>
</dbReference>
<protein>
    <submittedName>
        <fullName evidence="2">Uncharacterized protein</fullName>
    </submittedName>
</protein>
<evidence type="ECO:0000313" key="2">
    <source>
        <dbReference type="EMBL" id="SDK47081.1"/>
    </source>
</evidence>
<reference evidence="2 3" key="1">
    <citation type="submission" date="2016-10" db="EMBL/GenBank/DDBJ databases">
        <authorList>
            <person name="de Groot N.N."/>
        </authorList>
    </citation>
    <scope>NUCLEOTIDE SEQUENCE [LARGE SCALE GENOMIC DNA]</scope>
    <source>
        <strain evidence="2 3">CGMCC 1.6502</strain>
    </source>
</reference>
<keyword evidence="1" id="KW-0812">Transmembrane</keyword>
<keyword evidence="3" id="KW-1185">Reference proteome</keyword>
<sequence>MIRLFFSFAFILLSLQTIILLIDFLGFLGKLREQQPAQAYDKLIHCLIPYREKGLIIVSDFQLCFLGHYFVDVKAKRDDITDKYAQIEKWVINRLAEYNGGYNVVLGVLLNG</sequence>
<organism evidence="2 3">
    <name type="scientific">Sediminibacillus albus</name>
    <dbReference type="NCBI Taxonomy" id="407036"/>
    <lineage>
        <taxon>Bacteria</taxon>
        <taxon>Bacillati</taxon>
        <taxon>Bacillota</taxon>
        <taxon>Bacilli</taxon>
        <taxon>Bacillales</taxon>
        <taxon>Bacillaceae</taxon>
        <taxon>Sediminibacillus</taxon>
    </lineage>
</organism>